<accession>A0A835Z0V6</accession>
<gene>
    <name evidence="2" type="ORF">JKP88DRAFT_277120</name>
</gene>
<reference evidence="2" key="1">
    <citation type="submission" date="2021-02" db="EMBL/GenBank/DDBJ databases">
        <title>First Annotated Genome of the Yellow-green Alga Tribonema minus.</title>
        <authorList>
            <person name="Mahan K.M."/>
        </authorList>
    </citation>
    <scope>NUCLEOTIDE SEQUENCE</scope>
    <source>
        <strain evidence="2">UTEX B ZZ1240</strain>
    </source>
</reference>
<organism evidence="2 3">
    <name type="scientific">Tribonema minus</name>
    <dbReference type="NCBI Taxonomy" id="303371"/>
    <lineage>
        <taxon>Eukaryota</taxon>
        <taxon>Sar</taxon>
        <taxon>Stramenopiles</taxon>
        <taxon>Ochrophyta</taxon>
        <taxon>PX clade</taxon>
        <taxon>Xanthophyceae</taxon>
        <taxon>Tribonematales</taxon>
        <taxon>Tribonemataceae</taxon>
        <taxon>Tribonema</taxon>
    </lineage>
</organism>
<feature type="chain" id="PRO_5032306212" evidence="1">
    <location>
        <begin position="21"/>
        <end position="278"/>
    </location>
</feature>
<evidence type="ECO:0000256" key="1">
    <source>
        <dbReference type="SAM" id="SignalP"/>
    </source>
</evidence>
<protein>
    <submittedName>
        <fullName evidence="2">Uncharacterized protein</fullName>
    </submittedName>
</protein>
<proteinExistence type="predicted"/>
<evidence type="ECO:0000313" key="2">
    <source>
        <dbReference type="EMBL" id="KAG5184348.1"/>
    </source>
</evidence>
<feature type="signal peptide" evidence="1">
    <location>
        <begin position="1"/>
        <end position="20"/>
    </location>
</feature>
<dbReference type="AlphaFoldDB" id="A0A835Z0V6"/>
<name>A0A835Z0V6_9STRA</name>
<keyword evidence="1" id="KW-0732">Signal</keyword>
<sequence length="278" mass="29804">MRATLVPLLLFLLGLGSSTSYLLSPPPPACHRPHRLQCQRHFHARLIAAAAEPPGGGRDDDGGSAMKQMEARLLAAIGDAQQDLKNKMATKDDSDMSTEGVLARLFSGALVEADWQVQYVDLPLATGQQEGVLVRRASVKNQASIQWDAIIAEMHVRAATIHATPCRVCGTSVGGASSGADASAPAAREVLTWRAAVTTDYMKAVKEVAAGGEETKWVNADARKQRDALLQCADYTPVFVIGGPARDRWARQAAEAHGFVFVECDDPSPCRVYGLDKL</sequence>
<dbReference type="EMBL" id="JAFCMP010000168">
    <property type="protein sequence ID" value="KAG5184348.1"/>
    <property type="molecule type" value="Genomic_DNA"/>
</dbReference>
<comment type="caution">
    <text evidence="2">The sequence shown here is derived from an EMBL/GenBank/DDBJ whole genome shotgun (WGS) entry which is preliminary data.</text>
</comment>
<evidence type="ECO:0000313" key="3">
    <source>
        <dbReference type="Proteomes" id="UP000664859"/>
    </source>
</evidence>
<dbReference type="Proteomes" id="UP000664859">
    <property type="component" value="Unassembled WGS sequence"/>
</dbReference>
<keyword evidence="3" id="KW-1185">Reference proteome</keyword>